<evidence type="ECO:0000313" key="2">
    <source>
        <dbReference type="Proteomes" id="UP000007319"/>
    </source>
</evidence>
<dbReference type="EMBL" id="HE577330">
    <property type="protein sequence ID" value="CCD02893.1"/>
    <property type="molecule type" value="Genomic_DNA"/>
</dbReference>
<keyword evidence="2" id="KW-1185">Reference proteome</keyword>
<proteinExistence type="predicted"/>
<geneLocation type="plasmid" evidence="1 2">
    <name>AZOBR_p3</name>
</geneLocation>
<name>A0A9P1JZR9_9PROT</name>
<dbReference type="Proteomes" id="UP000007319">
    <property type="component" value="Plasmid AZOBR_p3"/>
</dbReference>
<gene>
    <name evidence="1" type="ORF">AZOBR_p340131</name>
</gene>
<evidence type="ECO:0000313" key="1">
    <source>
        <dbReference type="EMBL" id="CCD02893.1"/>
    </source>
</evidence>
<accession>A0A9P1JZR9</accession>
<organism evidence="1 2">
    <name type="scientific">Azospirillum baldaniorum</name>
    <dbReference type="NCBI Taxonomy" id="1064539"/>
    <lineage>
        <taxon>Bacteria</taxon>
        <taxon>Pseudomonadati</taxon>
        <taxon>Pseudomonadota</taxon>
        <taxon>Alphaproteobacteria</taxon>
        <taxon>Rhodospirillales</taxon>
        <taxon>Azospirillaceae</taxon>
        <taxon>Azospirillum</taxon>
    </lineage>
</organism>
<protein>
    <submittedName>
        <fullName evidence="1">Uncharacterized protein</fullName>
    </submittedName>
</protein>
<dbReference type="KEGG" id="abs:AZOBR_p340131"/>
<sequence length="61" mass="6835">MELGIARTLRNAVAGERSCPPGPRRRSAVDMQWEARRAQEAASNARRLADYLARRAALKLE</sequence>
<reference evidence="1 2" key="1">
    <citation type="journal article" date="2011" name="PLoS Genet.">
        <title>Azospirillum genomes reveal transition of bacteria from aquatic to terrestrial environments.</title>
        <authorList>
            <person name="Wisniewski-Dye F."/>
            <person name="Borziak K."/>
            <person name="Khalsa-Moyers G."/>
            <person name="Alexandre G."/>
            <person name="Sukharnikov L.O."/>
            <person name="Wuichet K."/>
            <person name="Hurst G.B."/>
            <person name="McDonald W.H."/>
            <person name="Robertson J.S."/>
            <person name="Barbe V."/>
            <person name="Calteau A."/>
            <person name="Rouy Z."/>
            <person name="Mangenot S."/>
            <person name="Prigent-Combaret C."/>
            <person name="Normand P."/>
            <person name="Boyer M."/>
            <person name="Siguier P."/>
            <person name="Dessaux Y."/>
            <person name="Elmerich C."/>
            <person name="Condemine G."/>
            <person name="Krishnen G."/>
            <person name="Kennedy I."/>
            <person name="Paterson A.H."/>
            <person name="Gonzalez V."/>
            <person name="Mavingui P."/>
            <person name="Zhulin I.B."/>
        </authorList>
    </citation>
    <scope>NUCLEOTIDE SEQUENCE [LARGE SCALE GENOMIC DNA]</scope>
    <source>
        <strain evidence="1 2">Sp245</strain>
    </source>
</reference>
<dbReference type="AlphaFoldDB" id="A0A9P1JZR9"/>
<keyword evidence="1" id="KW-0614">Plasmid</keyword>